<proteinExistence type="predicted"/>
<gene>
    <name evidence="2" type="ORF">HaLaN_30188</name>
</gene>
<protein>
    <submittedName>
        <fullName evidence="2">Uncharacterized protein</fullName>
    </submittedName>
</protein>
<evidence type="ECO:0000313" key="2">
    <source>
        <dbReference type="EMBL" id="GFH31199.1"/>
    </source>
</evidence>
<dbReference type="Proteomes" id="UP000485058">
    <property type="component" value="Unassembled WGS sequence"/>
</dbReference>
<name>A0A6A0AE78_HAELA</name>
<sequence>MGGHRRMLITESVLGSYLACWNASIKAPGNVDYPWGAPEPSPAPDRRFSGDAITGPASGLNTAATNSSQAQVTAWPLRPAA</sequence>
<dbReference type="EMBL" id="BLLF01005436">
    <property type="protein sequence ID" value="GFH31199.1"/>
    <property type="molecule type" value="Genomic_DNA"/>
</dbReference>
<keyword evidence="3" id="KW-1185">Reference proteome</keyword>
<accession>A0A6A0AE78</accession>
<feature type="non-terminal residue" evidence="2">
    <location>
        <position position="81"/>
    </location>
</feature>
<reference evidence="2 3" key="1">
    <citation type="submission" date="2020-02" db="EMBL/GenBank/DDBJ databases">
        <title>Draft genome sequence of Haematococcus lacustris strain NIES-144.</title>
        <authorList>
            <person name="Morimoto D."/>
            <person name="Nakagawa S."/>
            <person name="Yoshida T."/>
            <person name="Sawayama S."/>
        </authorList>
    </citation>
    <scope>NUCLEOTIDE SEQUENCE [LARGE SCALE GENOMIC DNA]</scope>
    <source>
        <strain evidence="2 3">NIES-144</strain>
    </source>
</reference>
<dbReference type="AlphaFoldDB" id="A0A6A0AE78"/>
<evidence type="ECO:0000256" key="1">
    <source>
        <dbReference type="SAM" id="MobiDB-lite"/>
    </source>
</evidence>
<feature type="compositionally biased region" description="Polar residues" evidence="1">
    <location>
        <begin position="59"/>
        <end position="72"/>
    </location>
</feature>
<organism evidence="2 3">
    <name type="scientific">Haematococcus lacustris</name>
    <name type="common">Green alga</name>
    <name type="synonym">Haematococcus pluvialis</name>
    <dbReference type="NCBI Taxonomy" id="44745"/>
    <lineage>
        <taxon>Eukaryota</taxon>
        <taxon>Viridiplantae</taxon>
        <taxon>Chlorophyta</taxon>
        <taxon>core chlorophytes</taxon>
        <taxon>Chlorophyceae</taxon>
        <taxon>CS clade</taxon>
        <taxon>Chlamydomonadales</taxon>
        <taxon>Haematococcaceae</taxon>
        <taxon>Haematococcus</taxon>
    </lineage>
</organism>
<feature type="region of interest" description="Disordered" evidence="1">
    <location>
        <begin position="34"/>
        <end position="81"/>
    </location>
</feature>
<feature type="non-terminal residue" evidence="2">
    <location>
        <position position="1"/>
    </location>
</feature>
<comment type="caution">
    <text evidence="2">The sequence shown here is derived from an EMBL/GenBank/DDBJ whole genome shotgun (WGS) entry which is preliminary data.</text>
</comment>
<evidence type="ECO:0000313" key="3">
    <source>
        <dbReference type="Proteomes" id="UP000485058"/>
    </source>
</evidence>